<reference evidence="2 3" key="1">
    <citation type="journal article" date="2018" name="Sci. Rep.">
        <title>Genomic signatures of local adaptation to the degree of environmental predictability in rotifers.</title>
        <authorList>
            <person name="Franch-Gras L."/>
            <person name="Hahn C."/>
            <person name="Garcia-Roger E.M."/>
            <person name="Carmona M.J."/>
            <person name="Serra M."/>
            <person name="Gomez A."/>
        </authorList>
    </citation>
    <scope>NUCLEOTIDE SEQUENCE [LARGE SCALE GENOMIC DNA]</scope>
    <source>
        <strain evidence="2">HYR1</strain>
    </source>
</reference>
<gene>
    <name evidence="2" type="ORF">BpHYR1_044434</name>
</gene>
<feature type="region of interest" description="Disordered" evidence="1">
    <location>
        <begin position="207"/>
        <end position="264"/>
    </location>
</feature>
<feature type="region of interest" description="Disordered" evidence="1">
    <location>
        <begin position="350"/>
        <end position="382"/>
    </location>
</feature>
<feature type="region of interest" description="Disordered" evidence="1">
    <location>
        <begin position="127"/>
        <end position="159"/>
    </location>
</feature>
<feature type="compositionally biased region" description="Basic and acidic residues" evidence="1">
    <location>
        <begin position="214"/>
        <end position="225"/>
    </location>
</feature>
<dbReference type="EMBL" id="REGN01008017">
    <property type="protein sequence ID" value="RNA04646.1"/>
    <property type="molecule type" value="Genomic_DNA"/>
</dbReference>
<keyword evidence="2" id="KW-0378">Hydrolase</keyword>
<keyword evidence="2" id="KW-0347">Helicase</keyword>
<dbReference type="AlphaFoldDB" id="A0A3M7PZL7"/>
<comment type="caution">
    <text evidence="2">The sequence shown here is derived from an EMBL/GenBank/DDBJ whole genome shotgun (WGS) entry which is preliminary data.</text>
</comment>
<organism evidence="2 3">
    <name type="scientific">Brachionus plicatilis</name>
    <name type="common">Marine rotifer</name>
    <name type="synonym">Brachionus muelleri</name>
    <dbReference type="NCBI Taxonomy" id="10195"/>
    <lineage>
        <taxon>Eukaryota</taxon>
        <taxon>Metazoa</taxon>
        <taxon>Spiralia</taxon>
        <taxon>Gnathifera</taxon>
        <taxon>Rotifera</taxon>
        <taxon>Eurotatoria</taxon>
        <taxon>Monogononta</taxon>
        <taxon>Pseudotrocha</taxon>
        <taxon>Ploima</taxon>
        <taxon>Brachionidae</taxon>
        <taxon>Brachionus</taxon>
    </lineage>
</organism>
<evidence type="ECO:0000313" key="2">
    <source>
        <dbReference type="EMBL" id="RNA04646.1"/>
    </source>
</evidence>
<accession>A0A3M7PZL7</accession>
<dbReference type="Proteomes" id="UP000276133">
    <property type="component" value="Unassembled WGS sequence"/>
</dbReference>
<sequence length="630" mass="72478">MSQKVYPLFEKCHGAKKRVESTNEDEDCIVYLGEELSTDLKSCDHVTIKQEASEPLNDSSSEIFQLYSQEEDSIIDEDSVYHNSFHQIEPSKPELEEEDDDDEDIKLIYDSRDLIEQICRKYDTVETAKEKSPGADHSPIVVKQKSEPEPVVVDEDSNSSDMDVLLCSVGDQFEKSQPKKSFVTKQGLDVIDNFQTLRDSLFGDDLDSLSSEEEQPKIARDDSFKKSLSSRTPVRPPVSIKTNSASKRTISTEHQEKSKKQKLSLDESLFEVDRPPIGPVRSHIRKPLFANMAKKTNSGEITSKKTVELMLNKRFKPGTSVNQSLAINLTQSMNLARQENRLRERMRSEKLCQENKKPEGSKEAKPAEIVKEKETRSKKVSSDKNDVVGSILNKMNVQHANKENEKKAANLFIFENFLFRILKWSYNWLEEQSKFSGEMKQVAAPPVVDDQELGPLIDSYLSYDDYYKTMFPLLLAETWEEIFHEWKEAKRHEPKRYQNSPIWLKSVDKVSRHQELMALTFQILIDSGQKGFPYEDDLLRINLKVKIKETCTLLNYFGIVRATKRLKTDDPMIMNAIKDLLKEKEEANKKAAYTDSRPNKGLSVHEFHVFVRSRSYVTTPGLNVDYQERG</sequence>
<keyword evidence="3" id="KW-1185">Reference proteome</keyword>
<dbReference type="GO" id="GO:0004386">
    <property type="term" value="F:helicase activity"/>
    <property type="evidence" value="ECO:0007669"/>
    <property type="project" value="UniProtKB-KW"/>
</dbReference>
<proteinExistence type="predicted"/>
<keyword evidence="2" id="KW-0067">ATP-binding</keyword>
<dbReference type="OrthoDB" id="10598887at2759"/>
<feature type="compositionally biased region" description="Polar residues" evidence="1">
    <location>
        <begin position="240"/>
        <end position="249"/>
    </location>
</feature>
<protein>
    <submittedName>
        <fullName evidence="2">Putative helicase senataxin</fullName>
    </submittedName>
</protein>
<evidence type="ECO:0000313" key="3">
    <source>
        <dbReference type="Proteomes" id="UP000276133"/>
    </source>
</evidence>
<keyword evidence="2" id="KW-0547">Nucleotide-binding</keyword>
<name>A0A3M7PZL7_BRAPC</name>
<evidence type="ECO:0000256" key="1">
    <source>
        <dbReference type="SAM" id="MobiDB-lite"/>
    </source>
</evidence>